<sequence length="181" mass="19814">MANAIMKIKKPAASTLRANVWANCLMNLASAKLLRKLQKAILLLLSCTYSTNSNKALCVTLGIILLDVEVSLGSLPRKGVGIWDSRGSNVYNGWSLALIYQQVNNNNKYTSKRKMTVSATELHDLGAIGNKCNTRLALADDQGNNFPEGWLPCSHPVWPIAVTPIKSKHPAGLQEKRGTWN</sequence>
<evidence type="ECO:0000313" key="2">
    <source>
        <dbReference type="Proteomes" id="UP001153148"/>
    </source>
</evidence>
<accession>A0ABN7NVH5</accession>
<gene>
    <name evidence="1" type="ORF">TPAB3V08_LOCUS6734</name>
</gene>
<evidence type="ECO:0000313" key="1">
    <source>
        <dbReference type="EMBL" id="CAG2059775.1"/>
    </source>
</evidence>
<reference evidence="1" key="1">
    <citation type="submission" date="2021-03" db="EMBL/GenBank/DDBJ databases">
        <authorList>
            <person name="Tran Van P."/>
        </authorList>
    </citation>
    <scope>NUCLEOTIDE SEQUENCE</scope>
</reference>
<dbReference type="Proteomes" id="UP001153148">
    <property type="component" value="Unassembled WGS sequence"/>
</dbReference>
<organism evidence="1 2">
    <name type="scientific">Timema podura</name>
    <name type="common">Walking stick</name>
    <dbReference type="NCBI Taxonomy" id="61482"/>
    <lineage>
        <taxon>Eukaryota</taxon>
        <taxon>Metazoa</taxon>
        <taxon>Ecdysozoa</taxon>
        <taxon>Arthropoda</taxon>
        <taxon>Hexapoda</taxon>
        <taxon>Insecta</taxon>
        <taxon>Pterygota</taxon>
        <taxon>Neoptera</taxon>
        <taxon>Polyneoptera</taxon>
        <taxon>Phasmatodea</taxon>
        <taxon>Timematodea</taxon>
        <taxon>Timematoidea</taxon>
        <taxon>Timematidae</taxon>
        <taxon>Timema</taxon>
    </lineage>
</organism>
<protein>
    <submittedName>
        <fullName evidence="1">Uncharacterized protein</fullName>
    </submittedName>
</protein>
<name>A0ABN7NVH5_TIMPD</name>
<comment type="caution">
    <text evidence="1">The sequence shown here is derived from an EMBL/GenBank/DDBJ whole genome shotgun (WGS) entry which is preliminary data.</text>
</comment>
<proteinExistence type="predicted"/>
<keyword evidence="2" id="KW-1185">Reference proteome</keyword>
<dbReference type="EMBL" id="CAJPIN010010488">
    <property type="protein sequence ID" value="CAG2059775.1"/>
    <property type="molecule type" value="Genomic_DNA"/>
</dbReference>
<feature type="non-terminal residue" evidence="1">
    <location>
        <position position="181"/>
    </location>
</feature>